<dbReference type="Proteomes" id="UP000711178">
    <property type="component" value="Unassembled WGS sequence"/>
</dbReference>
<sequence>MSGWGRRVCAGVGLLLFCLQARAAADEDCGRAVAPQRCLLHQQGLRSCLDLAESRRRACLSYYTPPLSCQRQRDAKRCEALLAAQASCEGMTGASRRQCIDERLPAGDCPRSAQPCPKPLPLAD</sequence>
<accession>A0ABS7F7I5</accession>
<feature type="chain" id="PRO_5045403946" evidence="2">
    <location>
        <begin position="24"/>
        <end position="124"/>
    </location>
</feature>
<gene>
    <name evidence="3" type="ORF">KIF53_00215</name>
</gene>
<dbReference type="EMBL" id="JAHDTB010000001">
    <property type="protein sequence ID" value="MBW8286056.1"/>
    <property type="molecule type" value="Genomic_DNA"/>
</dbReference>
<dbReference type="GeneID" id="89683709"/>
<evidence type="ECO:0000313" key="4">
    <source>
        <dbReference type="Proteomes" id="UP000711178"/>
    </source>
</evidence>
<comment type="caution">
    <text evidence="3">The sequence shown here is derived from an EMBL/GenBank/DDBJ whole genome shotgun (WGS) entry which is preliminary data.</text>
</comment>
<name>A0ABS7F7I5_9NEIS</name>
<organism evidence="3 4">
    <name type="scientific">Chromobacterium subtsugae</name>
    <dbReference type="NCBI Taxonomy" id="251747"/>
    <lineage>
        <taxon>Bacteria</taxon>
        <taxon>Pseudomonadati</taxon>
        <taxon>Pseudomonadota</taxon>
        <taxon>Betaproteobacteria</taxon>
        <taxon>Neisseriales</taxon>
        <taxon>Chromobacteriaceae</taxon>
        <taxon>Chromobacterium</taxon>
    </lineage>
</organism>
<reference evidence="3 4" key="1">
    <citation type="submission" date="2021-05" db="EMBL/GenBank/DDBJ databases">
        <title>Draft Whole Genome Sequencing Of Biosensor Chromobacterium violaceum Strain CV026 Reveals A Regulatory RNA In Chromobacterium violaceum Phenotype Regulatory Network.</title>
        <authorList>
            <person name="Hong K.W."/>
            <person name="Chan K.G."/>
            <person name="Chang C.-Y."/>
        </authorList>
    </citation>
    <scope>NUCLEOTIDE SEQUENCE [LARGE SCALE GENOMIC DNA]</scope>
    <source>
        <strain evidence="3 4">ATCC 31532</strain>
    </source>
</reference>
<evidence type="ECO:0000313" key="3">
    <source>
        <dbReference type="EMBL" id="MBW8286056.1"/>
    </source>
</evidence>
<feature type="region of interest" description="Disordered" evidence="1">
    <location>
        <begin position="105"/>
        <end position="124"/>
    </location>
</feature>
<keyword evidence="2" id="KW-0732">Signal</keyword>
<proteinExistence type="predicted"/>
<dbReference type="RefSeq" id="WP_052258031.1">
    <property type="nucleotide sequence ID" value="NZ_CP142381.1"/>
</dbReference>
<evidence type="ECO:0000256" key="1">
    <source>
        <dbReference type="SAM" id="MobiDB-lite"/>
    </source>
</evidence>
<keyword evidence="4" id="KW-1185">Reference proteome</keyword>
<evidence type="ECO:0000256" key="2">
    <source>
        <dbReference type="SAM" id="SignalP"/>
    </source>
</evidence>
<protein>
    <submittedName>
        <fullName evidence="3">Uncharacterized protein</fullName>
    </submittedName>
</protein>
<feature type="signal peptide" evidence="2">
    <location>
        <begin position="1"/>
        <end position="23"/>
    </location>
</feature>